<feature type="compositionally biased region" description="Basic residues" evidence="3">
    <location>
        <begin position="583"/>
        <end position="592"/>
    </location>
</feature>
<gene>
    <name evidence="4" type="ORF">CEUTPL_LOCUS1595</name>
</gene>
<feature type="region of interest" description="Disordered" evidence="3">
    <location>
        <begin position="1"/>
        <end position="23"/>
    </location>
</feature>
<dbReference type="GO" id="GO:0005634">
    <property type="term" value="C:nucleus"/>
    <property type="evidence" value="ECO:0007669"/>
    <property type="project" value="TreeGrafter"/>
</dbReference>
<proteinExistence type="inferred from homology"/>
<evidence type="ECO:0000313" key="5">
    <source>
        <dbReference type="Proteomes" id="UP001152799"/>
    </source>
</evidence>
<sequence length="726" mass="83766">MAQTKYEKKMVEMDDVDDDEGEIMDTSMGLDAMIEEFRSEAITSKNIPEMPDLDDEALEEEEVFEEEEEEGEIMDDTSMDADNTKSFGYSSKIDKVSSSAKPIFTTGINIFDKKIQEKLQERAKRFALKPEEINSINDQVLQDLYDSLGIDSRNKKEVKFETVHIHGYDNMLGKDVVEYFANYAPEGIEWLDDRSCNIVWLDNVSAARALHFLSRAVEGMPARAPIETFPKEFLNNVEDDELDDEEPYGQSIQNGLNNSVIANEIAKLIKTKKKSYLANAVDIAEISITIPPGYWRLGIPHPKSRGLLMRFGNITDKYPLKSEKCDKYYKLLSNPSSQKRYLSDTDKKGVKRTTSIFDNNEELTQSLAQSKNPWGSLAKNWDKDSKFRERDPIMYENKVIVPELKNPSLQARLGTRKKSYDGELEIQGEPNEKKNSGKKSKVPRMTMYADEEEYKKKEKQILTAIRKHEVGLKKNNDDLRNMLSTSKGLSLRKDKLEHDPNADLGLTLKNRIKKMCFAVDNEPTEDYDYDPSYTYIEGSHSYANIAVPRRRSFENSFTESENESSPMKYRSPLLRSSTERDIPRRRRRHIPSRSRSPERRLYSDRLEPRKSTRPTPYRHARSPKSAHSRYKSYPHKGSDRTRIKYKTESRGSRVASTIWTKPVEPSEIVQNYEESDKSSASSSDNSDSLSDSSESHSSTYRGISARNPSRPGFHRRRFKRERTWKK</sequence>
<dbReference type="GO" id="GO:0000340">
    <property type="term" value="F:RNA 7-methylguanosine cap binding"/>
    <property type="evidence" value="ECO:0007669"/>
    <property type="project" value="InterPro"/>
</dbReference>
<dbReference type="InterPro" id="IPR019416">
    <property type="entry name" value="NCBP3"/>
</dbReference>
<feature type="compositionally biased region" description="Basic and acidic residues" evidence="3">
    <location>
        <begin position="595"/>
        <end position="610"/>
    </location>
</feature>
<dbReference type="Pfam" id="PF10309">
    <property type="entry name" value="NCBP3"/>
    <property type="match status" value="1"/>
</dbReference>
<feature type="compositionally biased region" description="Basic residues" evidence="3">
    <location>
        <begin position="712"/>
        <end position="726"/>
    </location>
</feature>
<accession>A0A9N9MIC6</accession>
<evidence type="ECO:0000313" key="4">
    <source>
        <dbReference type="EMBL" id="CAG9760878.1"/>
    </source>
</evidence>
<feature type="region of interest" description="Disordered" evidence="3">
    <location>
        <begin position="420"/>
        <end position="442"/>
    </location>
</feature>
<evidence type="ECO:0000256" key="1">
    <source>
        <dbReference type="ARBA" id="ARBA00006069"/>
    </source>
</evidence>
<feature type="compositionally biased region" description="Basic and acidic residues" evidence="3">
    <location>
        <begin position="636"/>
        <end position="651"/>
    </location>
</feature>
<feature type="compositionally biased region" description="Basic residues" evidence="3">
    <location>
        <begin position="616"/>
        <end position="634"/>
    </location>
</feature>
<feature type="compositionally biased region" description="Low complexity" evidence="3">
    <location>
        <begin position="556"/>
        <end position="565"/>
    </location>
</feature>
<feature type="compositionally biased region" description="Acidic residues" evidence="3">
    <location>
        <begin position="13"/>
        <end position="23"/>
    </location>
</feature>
<evidence type="ECO:0000256" key="3">
    <source>
        <dbReference type="SAM" id="MobiDB-lite"/>
    </source>
</evidence>
<dbReference type="PANTHER" id="PTHR16291:SF0">
    <property type="entry name" value="NUCLEAR CAP-BINDING PROTEIN SUBUNIT 3"/>
    <property type="match status" value="1"/>
</dbReference>
<reference evidence="4" key="1">
    <citation type="submission" date="2022-01" db="EMBL/GenBank/DDBJ databases">
        <authorList>
            <person name="King R."/>
        </authorList>
    </citation>
    <scope>NUCLEOTIDE SEQUENCE</scope>
</reference>
<name>A0A9N9MIC6_9CUCU</name>
<comment type="similarity">
    <text evidence="1">Belongs to the NCBP3 family.</text>
</comment>
<protein>
    <recommendedName>
        <fullName evidence="2">Nuclear cap-binding protein subunit 3</fullName>
    </recommendedName>
</protein>
<dbReference type="EMBL" id="OU892277">
    <property type="protein sequence ID" value="CAG9760878.1"/>
    <property type="molecule type" value="Genomic_DNA"/>
</dbReference>
<feature type="compositionally biased region" description="Basic and acidic residues" evidence="3">
    <location>
        <begin position="1"/>
        <end position="12"/>
    </location>
</feature>
<evidence type="ECO:0000256" key="2">
    <source>
        <dbReference type="ARBA" id="ARBA00019876"/>
    </source>
</evidence>
<organism evidence="4 5">
    <name type="scientific">Ceutorhynchus assimilis</name>
    <name type="common">cabbage seed weevil</name>
    <dbReference type="NCBI Taxonomy" id="467358"/>
    <lineage>
        <taxon>Eukaryota</taxon>
        <taxon>Metazoa</taxon>
        <taxon>Ecdysozoa</taxon>
        <taxon>Arthropoda</taxon>
        <taxon>Hexapoda</taxon>
        <taxon>Insecta</taxon>
        <taxon>Pterygota</taxon>
        <taxon>Neoptera</taxon>
        <taxon>Endopterygota</taxon>
        <taxon>Coleoptera</taxon>
        <taxon>Polyphaga</taxon>
        <taxon>Cucujiformia</taxon>
        <taxon>Curculionidae</taxon>
        <taxon>Ceutorhynchinae</taxon>
        <taxon>Ceutorhynchus</taxon>
    </lineage>
</organism>
<feature type="compositionally biased region" description="Low complexity" evidence="3">
    <location>
        <begin position="678"/>
        <end position="698"/>
    </location>
</feature>
<dbReference type="AlphaFoldDB" id="A0A9N9MIC6"/>
<feature type="region of interest" description="Disordered" evidence="3">
    <location>
        <begin position="556"/>
        <end position="726"/>
    </location>
</feature>
<dbReference type="PANTHER" id="PTHR16291">
    <property type="entry name" value="NUCLEAR CAP-BINDING PROTEIN SUBUNIT 3"/>
    <property type="match status" value="1"/>
</dbReference>
<dbReference type="Proteomes" id="UP001152799">
    <property type="component" value="Chromosome 1"/>
</dbReference>
<dbReference type="OrthoDB" id="422106at2759"/>
<dbReference type="GO" id="GO:0003729">
    <property type="term" value="F:mRNA binding"/>
    <property type="evidence" value="ECO:0007669"/>
    <property type="project" value="InterPro"/>
</dbReference>
<keyword evidence="5" id="KW-1185">Reference proteome</keyword>